<dbReference type="Proteomes" id="UP001484239">
    <property type="component" value="Unassembled WGS sequence"/>
</dbReference>
<evidence type="ECO:0000313" key="2">
    <source>
        <dbReference type="EMBL" id="MEK9501993.1"/>
    </source>
</evidence>
<comment type="caution">
    <text evidence="2">The sequence shown here is derived from an EMBL/GenBank/DDBJ whole genome shotgun (WGS) entry which is preliminary data.</text>
</comment>
<gene>
    <name evidence="2" type="ORF">WI372_13450</name>
</gene>
<proteinExistence type="predicted"/>
<accession>A0ABU9EB93</accession>
<dbReference type="InterPro" id="IPR018683">
    <property type="entry name" value="DUF2169"/>
</dbReference>
<feature type="domain" description="DUF2169" evidence="1">
    <location>
        <begin position="27"/>
        <end position="328"/>
    </location>
</feature>
<evidence type="ECO:0000259" key="1">
    <source>
        <dbReference type="Pfam" id="PF09937"/>
    </source>
</evidence>
<dbReference type="Pfam" id="PF09937">
    <property type="entry name" value="DUF2169"/>
    <property type="match status" value="1"/>
</dbReference>
<keyword evidence="3" id="KW-1185">Reference proteome</keyword>
<protein>
    <submittedName>
        <fullName evidence="2">DUF2169 domain-containing protein</fullName>
    </submittedName>
</protein>
<dbReference type="RefSeq" id="WP_405282634.1">
    <property type="nucleotide sequence ID" value="NZ_CP144380.1"/>
</dbReference>
<sequence length="356" mass="39400">MDLTNRTPLPAALSTTELSPELPRVGFLTAKATWRWNASGELALDTQEPFGILDEDEPTDLGLLPRDNLPRRDEAFEVIVLGAAYPQAGRAATWCPVGMSVGTVRRELLVIGDREWLPLDAPTTQRSISDPAPFTRMPLTWARSFGGTATVLLDPDAEVVVNHAMNPLGTGFDPAPAARILGRQVGVPEGWPRVDRRRRLPNIERPDDRVANWASDPRPGGWATIPLDSPMHGHRLADAGALARDPEPSWPHHEALYRAHPDWILPLPPAGTPVVLDGFAADGRITLTIPRLRAIMDWVIGDERGSLELRPHTLVLLPEERRLYMVYRTHFNLPQPGVERALRLRTEEGWFGASAP</sequence>
<dbReference type="EMBL" id="JBBHLI010000008">
    <property type="protein sequence ID" value="MEK9501993.1"/>
    <property type="molecule type" value="Genomic_DNA"/>
</dbReference>
<reference evidence="2 3" key="1">
    <citation type="submission" date="2024-02" db="EMBL/GenBank/DDBJ databases">
        <title>A novel Gemmatimonadota bacterium.</title>
        <authorList>
            <person name="Du Z.-J."/>
            <person name="Ye Y.-Q."/>
        </authorList>
    </citation>
    <scope>NUCLEOTIDE SEQUENCE [LARGE SCALE GENOMIC DNA]</scope>
    <source>
        <strain evidence="2 3">DH-20</strain>
    </source>
</reference>
<evidence type="ECO:0000313" key="3">
    <source>
        <dbReference type="Proteomes" id="UP001484239"/>
    </source>
</evidence>
<name>A0ABU9EB93_9BACT</name>
<organism evidence="2 3">
    <name type="scientific">Gaopeijia maritima</name>
    <dbReference type="NCBI Taxonomy" id="3119007"/>
    <lineage>
        <taxon>Bacteria</taxon>
        <taxon>Pseudomonadati</taxon>
        <taxon>Gemmatimonadota</taxon>
        <taxon>Longimicrobiia</taxon>
        <taxon>Gaopeijiales</taxon>
        <taxon>Gaopeijiaceae</taxon>
        <taxon>Gaopeijia</taxon>
    </lineage>
</organism>